<dbReference type="PANTHER" id="PTHR10509:SF14">
    <property type="entry name" value="CAFFEOYL-COA O-METHYLTRANSFERASE 3-RELATED"/>
    <property type="match status" value="1"/>
</dbReference>
<accession>B4VQ42</accession>
<proteinExistence type="predicted"/>
<keyword evidence="1 4" id="KW-0489">Methyltransferase</keyword>
<dbReference type="InterPro" id="IPR029063">
    <property type="entry name" value="SAM-dependent_MTases_sf"/>
</dbReference>
<dbReference type="AlphaFoldDB" id="B4VQ42"/>
<dbReference type="SUPFAM" id="SSF53335">
    <property type="entry name" value="S-adenosyl-L-methionine-dependent methyltransferases"/>
    <property type="match status" value="1"/>
</dbReference>
<keyword evidence="2 4" id="KW-0808">Transferase</keyword>
<gene>
    <name evidence="4" type="ORF">MC7420_5598</name>
</gene>
<dbReference type="EMBL" id="DS989847">
    <property type="protein sequence ID" value="EDX76164.1"/>
    <property type="molecule type" value="Genomic_DNA"/>
</dbReference>
<dbReference type="GO" id="GO:0008171">
    <property type="term" value="F:O-methyltransferase activity"/>
    <property type="evidence" value="ECO:0007669"/>
    <property type="project" value="InterPro"/>
</dbReference>
<dbReference type="Gene3D" id="3.40.50.150">
    <property type="entry name" value="Vaccinia Virus protein VP39"/>
    <property type="match status" value="1"/>
</dbReference>
<dbReference type="Pfam" id="PF01596">
    <property type="entry name" value="Methyltransf_3"/>
    <property type="match status" value="1"/>
</dbReference>
<dbReference type="GO" id="GO:0008757">
    <property type="term" value="F:S-adenosylmethionine-dependent methyltransferase activity"/>
    <property type="evidence" value="ECO:0007669"/>
    <property type="project" value="TreeGrafter"/>
</dbReference>
<dbReference type="CDD" id="cd02440">
    <property type="entry name" value="AdoMet_MTases"/>
    <property type="match status" value="1"/>
</dbReference>
<dbReference type="InterPro" id="IPR002935">
    <property type="entry name" value="SAM_O-MeTrfase"/>
</dbReference>
<dbReference type="HOGENOM" id="CLU_067676_5_1_3"/>
<protein>
    <submittedName>
        <fullName evidence="4">O-methyltransferase superfamily</fullName>
    </submittedName>
</protein>
<evidence type="ECO:0000313" key="4">
    <source>
        <dbReference type="EMBL" id="EDX76164.1"/>
    </source>
</evidence>
<keyword evidence="5" id="KW-1185">Reference proteome</keyword>
<dbReference type="PANTHER" id="PTHR10509">
    <property type="entry name" value="O-METHYLTRANSFERASE-RELATED"/>
    <property type="match status" value="1"/>
</dbReference>
<evidence type="ECO:0000313" key="5">
    <source>
        <dbReference type="Proteomes" id="UP000003835"/>
    </source>
</evidence>
<dbReference type="RefSeq" id="WP_006100652.1">
    <property type="nucleotide sequence ID" value="NZ_DS989847.1"/>
</dbReference>
<sequence>MSNKTLGLDTPLYKYLLSVSLREPDILQKLRQETATHPDSAMQIAPEQGQFMAFLVQLMGAMKTLEIGVFTGYSALAVALALPKDGKIVACDVSEDYTAIARRYWDAAGVSDKIDLRLAPALETLDELLAAGQAETFDFAFIDADKVNYLAYYERSLQLIRPGGLIAIDNVLWGGRVADSQMQDKNTAAIRAFNQAISQDEQVILSLVPIADGLTLALKREPRTQVLG</sequence>
<reference evidence="4 5" key="1">
    <citation type="submission" date="2008-07" db="EMBL/GenBank/DDBJ databases">
        <authorList>
            <person name="Tandeau de Marsac N."/>
            <person name="Ferriera S."/>
            <person name="Johnson J."/>
            <person name="Kravitz S."/>
            <person name="Beeson K."/>
            <person name="Sutton G."/>
            <person name="Rogers Y.-H."/>
            <person name="Friedman R."/>
            <person name="Frazier M."/>
            <person name="Venter J.C."/>
        </authorList>
    </citation>
    <scope>NUCLEOTIDE SEQUENCE [LARGE SCALE GENOMIC DNA]</scope>
    <source>
        <strain evidence="4 5">PCC 7420</strain>
    </source>
</reference>
<dbReference type="OrthoDB" id="9799672at2"/>
<name>B4VQ42_9CYAN</name>
<evidence type="ECO:0000256" key="2">
    <source>
        <dbReference type="ARBA" id="ARBA00022679"/>
    </source>
</evidence>
<dbReference type="PROSITE" id="PS51682">
    <property type="entry name" value="SAM_OMT_I"/>
    <property type="match status" value="1"/>
</dbReference>
<dbReference type="InterPro" id="IPR050362">
    <property type="entry name" value="Cation-dep_OMT"/>
</dbReference>
<dbReference type="STRING" id="118168.MC7420_5598"/>
<dbReference type="eggNOG" id="COG4122">
    <property type="taxonomic scope" value="Bacteria"/>
</dbReference>
<organism evidence="4 5">
    <name type="scientific">Coleofasciculus chthonoplastes PCC 7420</name>
    <dbReference type="NCBI Taxonomy" id="118168"/>
    <lineage>
        <taxon>Bacteria</taxon>
        <taxon>Bacillati</taxon>
        <taxon>Cyanobacteriota</taxon>
        <taxon>Cyanophyceae</taxon>
        <taxon>Coleofasciculales</taxon>
        <taxon>Coleofasciculaceae</taxon>
        <taxon>Coleofasciculus</taxon>
    </lineage>
</organism>
<evidence type="ECO:0000256" key="3">
    <source>
        <dbReference type="ARBA" id="ARBA00022691"/>
    </source>
</evidence>
<dbReference type="GO" id="GO:0032259">
    <property type="term" value="P:methylation"/>
    <property type="evidence" value="ECO:0007669"/>
    <property type="project" value="UniProtKB-KW"/>
</dbReference>
<dbReference type="Proteomes" id="UP000003835">
    <property type="component" value="Unassembled WGS sequence"/>
</dbReference>
<evidence type="ECO:0000256" key="1">
    <source>
        <dbReference type="ARBA" id="ARBA00022603"/>
    </source>
</evidence>
<keyword evidence="3" id="KW-0949">S-adenosyl-L-methionine</keyword>